<evidence type="ECO:0000313" key="4">
    <source>
        <dbReference type="Proteomes" id="UP001642482"/>
    </source>
</evidence>
<dbReference type="PANTHER" id="PTHR12203">
    <property type="entry name" value="KDEL LYS-ASP-GLU-LEU CONTAINING - RELATED"/>
    <property type="match status" value="1"/>
</dbReference>
<comment type="caution">
    <text evidence="3">The sequence shown here is derived from an EMBL/GenBank/DDBJ whole genome shotgun (WGS) entry which is preliminary data.</text>
</comment>
<dbReference type="SMART" id="SM00672">
    <property type="entry name" value="CAP10"/>
    <property type="match status" value="1"/>
</dbReference>
<evidence type="ECO:0000256" key="1">
    <source>
        <dbReference type="SAM" id="Phobius"/>
    </source>
</evidence>
<dbReference type="InterPro" id="IPR051091">
    <property type="entry name" value="O-Glucosyltr/Glycosyltrsf_90"/>
</dbReference>
<feature type="domain" description="Glycosyl transferase CAP10" evidence="2">
    <location>
        <begin position="300"/>
        <end position="605"/>
    </location>
</feature>
<feature type="transmembrane region" description="Helical" evidence="1">
    <location>
        <begin position="12"/>
        <end position="30"/>
    </location>
</feature>
<keyword evidence="1" id="KW-1133">Transmembrane helix</keyword>
<reference evidence="3 4" key="1">
    <citation type="submission" date="2024-01" db="EMBL/GenBank/DDBJ databases">
        <authorList>
            <person name="Allen C."/>
            <person name="Tagirdzhanova G."/>
        </authorList>
    </citation>
    <scope>NUCLEOTIDE SEQUENCE [LARGE SCALE GENOMIC DNA]</scope>
</reference>
<evidence type="ECO:0000313" key="3">
    <source>
        <dbReference type="EMBL" id="CAK7230892.1"/>
    </source>
</evidence>
<organism evidence="3 4">
    <name type="scientific">Sporothrix eucalyptigena</name>
    <dbReference type="NCBI Taxonomy" id="1812306"/>
    <lineage>
        <taxon>Eukaryota</taxon>
        <taxon>Fungi</taxon>
        <taxon>Dikarya</taxon>
        <taxon>Ascomycota</taxon>
        <taxon>Pezizomycotina</taxon>
        <taxon>Sordariomycetes</taxon>
        <taxon>Sordariomycetidae</taxon>
        <taxon>Ophiostomatales</taxon>
        <taxon>Ophiostomataceae</taxon>
        <taxon>Sporothrix</taxon>
    </lineage>
</organism>
<name>A0ABP0CFM6_9PEZI</name>
<dbReference type="InterPro" id="IPR006598">
    <property type="entry name" value="CAP10"/>
</dbReference>
<protein>
    <recommendedName>
        <fullName evidence="2">Glycosyl transferase CAP10 domain-containing protein</fullName>
    </recommendedName>
</protein>
<dbReference type="Proteomes" id="UP001642482">
    <property type="component" value="Unassembled WGS sequence"/>
</dbReference>
<gene>
    <name evidence="3" type="ORF">SEUCBS140593_007743</name>
</gene>
<evidence type="ECO:0000259" key="2">
    <source>
        <dbReference type="SMART" id="SM00672"/>
    </source>
</evidence>
<accession>A0ABP0CFM6</accession>
<keyword evidence="1" id="KW-0472">Membrane</keyword>
<keyword evidence="1" id="KW-0812">Transmembrane</keyword>
<keyword evidence="4" id="KW-1185">Reference proteome</keyword>
<dbReference type="Pfam" id="PF05686">
    <property type="entry name" value="Glyco_transf_90"/>
    <property type="match status" value="1"/>
</dbReference>
<dbReference type="EMBL" id="CAWUHD010000097">
    <property type="protein sequence ID" value="CAK7230892.1"/>
    <property type="molecule type" value="Genomic_DNA"/>
</dbReference>
<sequence length="629" mass="73431">MRPRLKITIEQWAFLAISYALAAGYGILLWKQPAFMPWGLRYGSSWHNGVKVLREHPIDVLMRDAEKKFKDVLKEQPKDLAAAGRAYRERRHRHPPPGFDQWVKEALELDALIPERYFDRIYHDLQPFWGMEPKLLRFQAYAFPHVIRASSLEDIAEHLPDMDIPVNVMQHPRLAVPWETMADMVKEELEIQDKKTDPKKVITAYTNLKDFPPISPKEIKQSQTYIHNWVTTTSGHDLISDVKLYWLHYQKTCPPDTPGRDADLFNLDDRIMYPKEPNEYYTKDGYIFNATMAKDPCLQPLMRAMHGAFVEPLGLSSSGDLMPIFSGSKLPGNNDIVWPGATYYSQDDITIGKDIKMWDWDKKENKVFWQGRATGGINRDMTWWRLPRHRWAQMTNGTTVDASINFYKIDSPSFDLPLWADFKEMYPEAHTNHPNTWKSWLERITQIRVVDLVCTPEQKSPTGLHLGTCPYSSRLIGVKDAILPHSFYERKVVADIDGDSYSPYLASIVRSTSMPLKATMYAEWHDDRLVPWFHYVPMDNSFIDLFGILDYFITDEDDRLPDRDNATEKIAKNGMAWSERMLRTSDMRLYTWRLLLEYARVVDPYRDKLGYVDDIFDRAKKNQRDGEEV</sequence>
<dbReference type="PANTHER" id="PTHR12203:SF22">
    <property type="entry name" value="CAPSULE ASSOCIATED PROTEIN"/>
    <property type="match status" value="1"/>
</dbReference>
<proteinExistence type="predicted"/>